<dbReference type="SUPFAM" id="SSF56784">
    <property type="entry name" value="HAD-like"/>
    <property type="match status" value="1"/>
</dbReference>
<evidence type="ECO:0000256" key="6">
    <source>
        <dbReference type="ARBA" id="ARBA00023277"/>
    </source>
</evidence>
<sequence length="224" mass="23937">MNPWRPPPPASTACAAGPLRWRRTPVRDEPDEPARREQPQRPAVFLDKDGTLIDGMPCNADPALLKLRPGAADALAALASAGYALLVATNQAGLARGYYTRTQFAQLQAGLERQLHEATGVTLLDFLVCPHAPAPDGRPSCLCRKPAPGLLVRAARRHGIDLARSWMVGDSLADVEAGHRAGCRTVLLSDDESGAPTTPLRRPDARAQNWADVTAHILSPTPAS</sequence>
<evidence type="ECO:0000256" key="8">
    <source>
        <dbReference type="SAM" id="MobiDB-lite"/>
    </source>
</evidence>
<keyword evidence="3" id="KW-0963">Cytoplasm</keyword>
<name>A0ABS8XPN0_9BURK</name>
<evidence type="ECO:0000256" key="2">
    <source>
        <dbReference type="ARBA" id="ARBA00005628"/>
    </source>
</evidence>
<dbReference type="InterPro" id="IPR006549">
    <property type="entry name" value="HAD-SF_hydro_IIIA"/>
</dbReference>
<dbReference type="PANTHER" id="PTHR42891">
    <property type="entry name" value="D-GLYCERO-BETA-D-MANNO-HEPTOSE-1,7-BISPHOSPHATE 7-PHOSPHATASE"/>
    <property type="match status" value="1"/>
</dbReference>
<dbReference type="InterPro" id="IPR006543">
    <property type="entry name" value="Histidinol-phos"/>
</dbReference>
<dbReference type="Gene3D" id="3.40.50.1000">
    <property type="entry name" value="HAD superfamily/HAD-like"/>
    <property type="match status" value="1"/>
</dbReference>
<accession>A0ABS8XPN0</accession>
<keyword evidence="5 9" id="KW-0378">Hydrolase</keyword>
<evidence type="ECO:0000256" key="3">
    <source>
        <dbReference type="ARBA" id="ARBA00022490"/>
    </source>
</evidence>
<proteinExistence type="inferred from homology"/>
<dbReference type="EMBL" id="JAJTWU010000001">
    <property type="protein sequence ID" value="MCE4553098.1"/>
    <property type="molecule type" value="Genomic_DNA"/>
</dbReference>
<feature type="compositionally biased region" description="Pro residues" evidence="8">
    <location>
        <begin position="1"/>
        <end position="10"/>
    </location>
</feature>
<feature type="compositionally biased region" description="Basic and acidic residues" evidence="8">
    <location>
        <begin position="25"/>
        <end position="39"/>
    </location>
</feature>
<dbReference type="PANTHER" id="PTHR42891:SF1">
    <property type="entry name" value="D-GLYCERO-BETA-D-MANNO-HEPTOSE-1,7-BISPHOSPHATE 7-PHOSPHATASE"/>
    <property type="match status" value="1"/>
</dbReference>
<protein>
    <recommendedName>
        <fullName evidence="7">D,D-heptose 1,7-bisphosphate phosphatase</fullName>
    </recommendedName>
</protein>
<evidence type="ECO:0000256" key="5">
    <source>
        <dbReference type="ARBA" id="ARBA00022801"/>
    </source>
</evidence>
<dbReference type="Proteomes" id="UP001200741">
    <property type="component" value="Unassembled WGS sequence"/>
</dbReference>
<comment type="similarity">
    <text evidence="2">Belongs to the GmhB family.</text>
</comment>
<dbReference type="RefSeq" id="WP_233369807.1">
    <property type="nucleotide sequence ID" value="NZ_JAJTWU010000001.1"/>
</dbReference>
<evidence type="ECO:0000313" key="10">
    <source>
        <dbReference type="Proteomes" id="UP001200741"/>
    </source>
</evidence>
<dbReference type="GO" id="GO:0016787">
    <property type="term" value="F:hydrolase activity"/>
    <property type="evidence" value="ECO:0007669"/>
    <property type="project" value="UniProtKB-KW"/>
</dbReference>
<dbReference type="NCBIfam" id="TIGR01656">
    <property type="entry name" value="Histidinol-ppas"/>
    <property type="match status" value="1"/>
</dbReference>
<feature type="region of interest" description="Disordered" evidence="8">
    <location>
        <begin position="1"/>
        <end position="42"/>
    </location>
</feature>
<dbReference type="InterPro" id="IPR023214">
    <property type="entry name" value="HAD_sf"/>
</dbReference>
<comment type="subcellular location">
    <subcellularLocation>
        <location evidence="1">Cytoplasm</location>
    </subcellularLocation>
</comment>
<keyword evidence="10" id="KW-1185">Reference proteome</keyword>
<dbReference type="NCBIfam" id="TIGR01662">
    <property type="entry name" value="HAD-SF-IIIA"/>
    <property type="match status" value="1"/>
</dbReference>
<gene>
    <name evidence="9" type="ORF">LXT13_01385</name>
</gene>
<keyword evidence="4" id="KW-0479">Metal-binding</keyword>
<evidence type="ECO:0000256" key="7">
    <source>
        <dbReference type="ARBA" id="ARBA00031828"/>
    </source>
</evidence>
<dbReference type="InterPro" id="IPR036412">
    <property type="entry name" value="HAD-like_sf"/>
</dbReference>
<keyword evidence="6" id="KW-0119">Carbohydrate metabolism</keyword>
<comment type="caution">
    <text evidence="9">The sequence shown here is derived from an EMBL/GenBank/DDBJ whole genome shotgun (WGS) entry which is preliminary data.</text>
</comment>
<evidence type="ECO:0000256" key="4">
    <source>
        <dbReference type="ARBA" id="ARBA00022723"/>
    </source>
</evidence>
<reference evidence="9 10" key="1">
    <citation type="submission" date="2021-12" db="EMBL/GenBank/DDBJ databases">
        <title>Genome seq of P8.</title>
        <authorList>
            <person name="Seo T."/>
        </authorList>
    </citation>
    <scope>NUCLEOTIDE SEQUENCE [LARGE SCALE GENOMIC DNA]</scope>
    <source>
        <strain evidence="9 10">P8</strain>
    </source>
</reference>
<dbReference type="Pfam" id="PF13242">
    <property type="entry name" value="Hydrolase_like"/>
    <property type="match status" value="1"/>
</dbReference>
<evidence type="ECO:0000313" key="9">
    <source>
        <dbReference type="EMBL" id="MCE4553098.1"/>
    </source>
</evidence>
<dbReference type="InterPro" id="IPR004446">
    <property type="entry name" value="Heptose_bisP_phosphatase"/>
</dbReference>
<organism evidence="9 10">
    <name type="scientific">Pelomonas cellulosilytica</name>
    <dbReference type="NCBI Taxonomy" id="2906762"/>
    <lineage>
        <taxon>Bacteria</taxon>
        <taxon>Pseudomonadati</taxon>
        <taxon>Pseudomonadota</taxon>
        <taxon>Betaproteobacteria</taxon>
        <taxon>Burkholderiales</taxon>
        <taxon>Sphaerotilaceae</taxon>
        <taxon>Roseateles</taxon>
    </lineage>
</organism>
<evidence type="ECO:0000256" key="1">
    <source>
        <dbReference type="ARBA" id="ARBA00004496"/>
    </source>
</evidence>